<proteinExistence type="predicted"/>
<evidence type="ECO:0000313" key="3">
    <source>
        <dbReference type="Proteomes" id="UP000070035"/>
    </source>
</evidence>
<dbReference type="EMBL" id="LHXY01000008">
    <property type="protein sequence ID" value="KXB02236.1"/>
    <property type="molecule type" value="Genomic_DNA"/>
</dbReference>
<dbReference type="AlphaFoldDB" id="A0A133V749"/>
<dbReference type="Proteomes" id="UP000070035">
    <property type="component" value="Unassembled WGS sequence"/>
</dbReference>
<name>A0A133V749_9EURY</name>
<dbReference type="SUPFAM" id="SSF89447">
    <property type="entry name" value="AbrB/MazE/MraZ-like"/>
    <property type="match status" value="1"/>
</dbReference>
<dbReference type="SMART" id="SM00966">
    <property type="entry name" value="SpoVT_AbrB"/>
    <property type="match status" value="1"/>
</dbReference>
<evidence type="ECO:0000313" key="2">
    <source>
        <dbReference type="EMBL" id="KXB02236.1"/>
    </source>
</evidence>
<evidence type="ECO:0000259" key="1">
    <source>
        <dbReference type="PROSITE" id="PS51740"/>
    </source>
</evidence>
<gene>
    <name evidence="2" type="ORF">AKJ44_01030</name>
</gene>
<dbReference type="Gene3D" id="2.10.260.10">
    <property type="match status" value="1"/>
</dbReference>
<protein>
    <recommendedName>
        <fullName evidence="1">SpoVT-AbrB domain-containing protein</fullName>
    </recommendedName>
</protein>
<dbReference type="NCBIfam" id="TIGR01439">
    <property type="entry name" value="lp_hng_hel_AbrB"/>
    <property type="match status" value="1"/>
</dbReference>
<sequence length="88" mass="10120">MSEVVKVGKKGQITLPKEIREREDLKKGQLLEVKDLGGGLIFLTSIDRKKEAEAALRLLGKNVEMTDKEVVEYCRKIRKEVFQEWSES</sequence>
<dbReference type="Pfam" id="PF04014">
    <property type="entry name" value="MazE_antitoxin"/>
    <property type="match status" value="1"/>
</dbReference>
<dbReference type="PROSITE" id="PS51740">
    <property type="entry name" value="SPOVT_ABRB"/>
    <property type="match status" value="1"/>
</dbReference>
<dbReference type="InterPro" id="IPR007159">
    <property type="entry name" value="SpoVT-AbrB_dom"/>
</dbReference>
<reference evidence="2 3" key="1">
    <citation type="journal article" date="2016" name="Sci. Rep.">
        <title>Metabolic traits of an uncultured archaeal lineage -MSBL1- from brine pools of the Red Sea.</title>
        <authorList>
            <person name="Mwirichia R."/>
            <person name="Alam I."/>
            <person name="Rashid M."/>
            <person name="Vinu M."/>
            <person name="Ba-Alawi W."/>
            <person name="Anthony Kamau A."/>
            <person name="Kamanda Ngugi D."/>
            <person name="Goker M."/>
            <person name="Klenk H.P."/>
            <person name="Bajic V."/>
            <person name="Stingl U."/>
        </authorList>
    </citation>
    <scope>NUCLEOTIDE SEQUENCE [LARGE SCALE GENOMIC DNA]</scope>
    <source>
        <strain evidence="2">SCGC-AAA261F17</strain>
    </source>
</reference>
<dbReference type="GO" id="GO:0003677">
    <property type="term" value="F:DNA binding"/>
    <property type="evidence" value="ECO:0007669"/>
    <property type="project" value="InterPro"/>
</dbReference>
<accession>A0A133V749</accession>
<feature type="domain" description="SpoVT-AbrB" evidence="1">
    <location>
        <begin position="2"/>
        <end position="48"/>
    </location>
</feature>
<dbReference type="InterPro" id="IPR037914">
    <property type="entry name" value="SpoVT-AbrB_sf"/>
</dbReference>
<keyword evidence="3" id="KW-1185">Reference proteome</keyword>
<organism evidence="2 3">
    <name type="scientific">candidate division MSBL1 archaeon SCGC-AAA261F17</name>
    <dbReference type="NCBI Taxonomy" id="1698274"/>
    <lineage>
        <taxon>Archaea</taxon>
        <taxon>Methanobacteriati</taxon>
        <taxon>Methanobacteriota</taxon>
        <taxon>candidate division MSBL1</taxon>
    </lineage>
</organism>
<comment type="caution">
    <text evidence="2">The sequence shown here is derived from an EMBL/GenBank/DDBJ whole genome shotgun (WGS) entry which is preliminary data.</text>
</comment>